<evidence type="ECO:0000313" key="5">
    <source>
        <dbReference type="EMBL" id="PWN23917.1"/>
    </source>
</evidence>
<dbReference type="PRINTS" id="PR00080">
    <property type="entry name" value="SDRFAMILY"/>
</dbReference>
<comment type="similarity">
    <text evidence="1 4">Belongs to the short-chain dehydrogenases/reductases (SDR) family.</text>
</comment>
<dbReference type="Proteomes" id="UP000245942">
    <property type="component" value="Unassembled WGS sequence"/>
</dbReference>
<evidence type="ECO:0000313" key="6">
    <source>
        <dbReference type="Proteomes" id="UP000245942"/>
    </source>
</evidence>
<dbReference type="CDD" id="cd05374">
    <property type="entry name" value="17beta-HSD-like_SDR_c"/>
    <property type="match status" value="1"/>
</dbReference>
<dbReference type="GO" id="GO:0000140">
    <property type="term" value="F:acylglycerone-phosphate reductase (NADP+) activity"/>
    <property type="evidence" value="ECO:0007669"/>
    <property type="project" value="TreeGrafter"/>
</dbReference>
<proteinExistence type="inferred from homology"/>
<protein>
    <submittedName>
        <fullName evidence="5">NAD(P)-binding protein</fullName>
    </submittedName>
</protein>
<dbReference type="RefSeq" id="XP_025351077.1">
    <property type="nucleotide sequence ID" value="XM_025493986.1"/>
</dbReference>
<dbReference type="PRINTS" id="PR00081">
    <property type="entry name" value="GDHRDH"/>
</dbReference>
<organism evidence="5 6">
    <name type="scientific">Pseudomicrostroma glucosiphilum</name>
    <dbReference type="NCBI Taxonomy" id="1684307"/>
    <lineage>
        <taxon>Eukaryota</taxon>
        <taxon>Fungi</taxon>
        <taxon>Dikarya</taxon>
        <taxon>Basidiomycota</taxon>
        <taxon>Ustilaginomycotina</taxon>
        <taxon>Exobasidiomycetes</taxon>
        <taxon>Microstromatales</taxon>
        <taxon>Microstromatales incertae sedis</taxon>
        <taxon>Pseudomicrostroma</taxon>
    </lineage>
</organism>
<dbReference type="InterPro" id="IPR036291">
    <property type="entry name" value="NAD(P)-bd_dom_sf"/>
</dbReference>
<dbReference type="PANTHER" id="PTHR44169:SF6">
    <property type="entry name" value="NADPH-DEPENDENT 1-ACYLDIHYDROXYACETONE PHOSPHATE REDUCTASE"/>
    <property type="match status" value="1"/>
</dbReference>
<dbReference type="GO" id="GO:0019433">
    <property type="term" value="P:triglyceride catabolic process"/>
    <property type="evidence" value="ECO:0007669"/>
    <property type="project" value="TreeGrafter"/>
</dbReference>
<dbReference type="InterPro" id="IPR020904">
    <property type="entry name" value="Sc_DH/Rdtase_CS"/>
</dbReference>
<dbReference type="PROSITE" id="PS00061">
    <property type="entry name" value="ADH_SHORT"/>
    <property type="match status" value="1"/>
</dbReference>
<dbReference type="PANTHER" id="PTHR44169">
    <property type="entry name" value="NADPH-DEPENDENT 1-ACYLDIHYDROXYACETONE PHOSPHATE REDUCTASE"/>
    <property type="match status" value="1"/>
</dbReference>
<evidence type="ECO:0000256" key="4">
    <source>
        <dbReference type="RuleBase" id="RU000363"/>
    </source>
</evidence>
<evidence type="ECO:0000256" key="2">
    <source>
        <dbReference type="ARBA" id="ARBA00022857"/>
    </source>
</evidence>
<dbReference type="InterPro" id="IPR002347">
    <property type="entry name" value="SDR_fam"/>
</dbReference>
<dbReference type="STRING" id="1684307.A0A316UF28"/>
<dbReference type="OrthoDB" id="2102561at2759"/>
<dbReference type="Pfam" id="PF00106">
    <property type="entry name" value="adh_short"/>
    <property type="match status" value="1"/>
</dbReference>
<reference evidence="5 6" key="1">
    <citation type="journal article" date="2018" name="Mol. Biol. Evol.">
        <title>Broad Genomic Sampling Reveals a Smut Pathogenic Ancestry of the Fungal Clade Ustilaginomycotina.</title>
        <authorList>
            <person name="Kijpornyongpan T."/>
            <person name="Mondo S.J."/>
            <person name="Barry K."/>
            <person name="Sandor L."/>
            <person name="Lee J."/>
            <person name="Lipzen A."/>
            <person name="Pangilinan J."/>
            <person name="LaButti K."/>
            <person name="Hainaut M."/>
            <person name="Henrissat B."/>
            <person name="Grigoriev I.V."/>
            <person name="Spatafora J.W."/>
            <person name="Aime M.C."/>
        </authorList>
    </citation>
    <scope>NUCLEOTIDE SEQUENCE [LARGE SCALE GENOMIC DNA]</scope>
    <source>
        <strain evidence="5 6">MCA 4718</strain>
    </source>
</reference>
<dbReference type="GeneID" id="37015720"/>
<dbReference type="GO" id="GO:0005783">
    <property type="term" value="C:endoplasmic reticulum"/>
    <property type="evidence" value="ECO:0007669"/>
    <property type="project" value="TreeGrafter"/>
</dbReference>
<sequence length="291" mass="31862">MATITRPDERPVVVITGCSSGIGRALAIQFAKYQECTHYHVFATARDVETLRDLPPQIERVQLDVTDDASTNECVESILAQVGRIDILVNNAGTNTAVGPTVEVDLDRYRSTMEVNYFGLIRITSAVSRHMISRRSGRIINIGSTVGLVPLPYAAAYCSSKAAVHSYSEALRMELAGFGVQVSIVSPGAIKSSFGERGAQGIVLAKDSNYASVQDMVKYRANYSQVGRPAPTPAEDFAWEIISKVALPAYAPVYFVGGSRSLMVKLLFYLPAWMRMWLIGKMFQLNRVGRA</sequence>
<keyword evidence="2" id="KW-0521">NADP</keyword>
<dbReference type="GO" id="GO:0006654">
    <property type="term" value="P:phosphatidic acid biosynthetic process"/>
    <property type="evidence" value="ECO:0007669"/>
    <property type="project" value="TreeGrafter"/>
</dbReference>
<evidence type="ECO:0000256" key="1">
    <source>
        <dbReference type="ARBA" id="ARBA00006484"/>
    </source>
</evidence>
<accession>A0A316UF28</accession>
<name>A0A316UF28_9BASI</name>
<dbReference type="GO" id="GO:0005811">
    <property type="term" value="C:lipid droplet"/>
    <property type="evidence" value="ECO:0007669"/>
    <property type="project" value="TreeGrafter"/>
</dbReference>
<dbReference type="EMBL" id="KZ819321">
    <property type="protein sequence ID" value="PWN23917.1"/>
    <property type="molecule type" value="Genomic_DNA"/>
</dbReference>
<keyword evidence="3" id="KW-0560">Oxidoreductase</keyword>
<dbReference type="GO" id="GO:0004806">
    <property type="term" value="F:triacylglycerol lipase activity"/>
    <property type="evidence" value="ECO:0007669"/>
    <property type="project" value="TreeGrafter"/>
</dbReference>
<dbReference type="Gene3D" id="3.40.50.720">
    <property type="entry name" value="NAD(P)-binding Rossmann-like Domain"/>
    <property type="match status" value="1"/>
</dbReference>
<keyword evidence="6" id="KW-1185">Reference proteome</keyword>
<dbReference type="AlphaFoldDB" id="A0A316UF28"/>
<gene>
    <name evidence="5" type="ORF">BCV69DRAFT_296225</name>
</gene>
<evidence type="ECO:0000256" key="3">
    <source>
        <dbReference type="ARBA" id="ARBA00023002"/>
    </source>
</evidence>
<dbReference type="SUPFAM" id="SSF51735">
    <property type="entry name" value="NAD(P)-binding Rossmann-fold domains"/>
    <property type="match status" value="1"/>
</dbReference>